<dbReference type="Proteomes" id="UP000318864">
    <property type="component" value="Unassembled WGS sequence"/>
</dbReference>
<reference evidence="1 2" key="1">
    <citation type="submission" date="2018-10" db="EMBL/GenBank/DDBJ databases">
        <title>Natronolimnobius sp. XQ-INN 246 isolated from Inner Mongolia Autonomous Region of China.</title>
        <authorList>
            <person name="Xue Q."/>
        </authorList>
    </citation>
    <scope>NUCLEOTIDE SEQUENCE [LARGE SCALE GENOMIC DNA]</scope>
    <source>
        <strain evidence="1 2">XQ-INN 246</strain>
    </source>
</reference>
<comment type="caution">
    <text evidence="1">The sequence shown here is derived from an EMBL/GenBank/DDBJ whole genome shotgun (WGS) entry which is preliminary data.</text>
</comment>
<organism evidence="1 2">
    <name type="scientific">Salinadaptatus halalkaliphilus</name>
    <dbReference type="NCBI Taxonomy" id="2419781"/>
    <lineage>
        <taxon>Archaea</taxon>
        <taxon>Methanobacteriati</taxon>
        <taxon>Methanobacteriota</taxon>
        <taxon>Stenosarchaea group</taxon>
        <taxon>Halobacteria</taxon>
        <taxon>Halobacteriales</taxon>
        <taxon>Natrialbaceae</taxon>
        <taxon>Salinadaptatus</taxon>
    </lineage>
</organism>
<evidence type="ECO:0008006" key="3">
    <source>
        <dbReference type="Google" id="ProtNLM"/>
    </source>
</evidence>
<accession>A0A4S3THZ6</accession>
<gene>
    <name evidence="1" type="ORF">D8Y22_17205</name>
</gene>
<keyword evidence="2" id="KW-1185">Reference proteome</keyword>
<dbReference type="EMBL" id="RBZW01000058">
    <property type="protein sequence ID" value="THE63561.1"/>
    <property type="molecule type" value="Genomic_DNA"/>
</dbReference>
<name>A0A4S3THZ6_9EURY</name>
<dbReference type="OrthoDB" id="156931at2157"/>
<dbReference type="RefSeq" id="WP_141465905.1">
    <property type="nucleotide sequence ID" value="NZ_RBZW01000058.1"/>
</dbReference>
<protein>
    <recommendedName>
        <fullName evidence="3">CpXC domain-containing protein</fullName>
    </recommendedName>
</protein>
<dbReference type="AlphaFoldDB" id="A0A4S3THZ6"/>
<proteinExistence type="predicted"/>
<sequence>MAQKVVCPHCSEQVFIDIDRKVLRTRQKIGSVTDSFDRSATCPDCSETFACKIDDPLAR</sequence>
<evidence type="ECO:0000313" key="1">
    <source>
        <dbReference type="EMBL" id="THE63561.1"/>
    </source>
</evidence>
<evidence type="ECO:0000313" key="2">
    <source>
        <dbReference type="Proteomes" id="UP000318864"/>
    </source>
</evidence>